<dbReference type="GO" id="GO:0000160">
    <property type="term" value="P:phosphorelay signal transduction system"/>
    <property type="evidence" value="ECO:0007669"/>
    <property type="project" value="InterPro"/>
</dbReference>
<evidence type="ECO:0000259" key="3">
    <source>
        <dbReference type="PROSITE" id="PS50851"/>
    </source>
</evidence>
<keyword evidence="5" id="KW-1185">Reference proteome</keyword>
<keyword evidence="1" id="KW-0597">Phosphoprotein</keyword>
<dbReference type="CDD" id="cd17546">
    <property type="entry name" value="REC_hyHK_CKI1_RcsC-like"/>
    <property type="match status" value="1"/>
</dbReference>
<feature type="modified residue" description="4-aspartylphosphate" evidence="1">
    <location>
        <position position="240"/>
    </location>
</feature>
<dbReference type="Pfam" id="PF00072">
    <property type="entry name" value="Response_reg"/>
    <property type="match status" value="1"/>
</dbReference>
<name>A0A369KSZ5_9BACT</name>
<sequence>MKDLLSIKQNNNEKNVIILPFSISKNNLDLNLCLNVQKISAVIEEGEFSLLPGVPKPFVYMIEFQGTPIPILEIETLIENCKLNFTDKKPNEKKRIFKKRIIICHVLGIKTGIIVNNTKKIQAILNINILPPPDIWESDNQFFVSGMIQEKDHYRYLFDIEKFLLNLGIQAGTVSQKQYDNKLNLKGKKALIVEDSRVYQLLAQRFFEKYEMQIDLARDGLEGLNLLMKKGNEYDIIVSDIEMPNMSGVDMIKRYKLDNKLYKVPIVFHSSISNPAYGKDLFDQGLGTLITKFNEETLFQTILEIFNNKK</sequence>
<dbReference type="PANTHER" id="PTHR47233:SF3">
    <property type="entry name" value="CHEMOTAXIS PROTEIN CHEV"/>
    <property type="match status" value="1"/>
</dbReference>
<dbReference type="PROSITE" id="PS50851">
    <property type="entry name" value="CHEW"/>
    <property type="match status" value="1"/>
</dbReference>
<dbReference type="Gene3D" id="2.30.30.40">
    <property type="entry name" value="SH3 Domains"/>
    <property type="match status" value="1"/>
</dbReference>
<dbReference type="InterPro" id="IPR001789">
    <property type="entry name" value="Sig_transdc_resp-reg_receiver"/>
</dbReference>
<proteinExistence type="predicted"/>
<dbReference type="InterPro" id="IPR036061">
    <property type="entry name" value="CheW-like_dom_sf"/>
</dbReference>
<dbReference type="Gene3D" id="3.40.50.2300">
    <property type="match status" value="1"/>
</dbReference>
<dbReference type="SUPFAM" id="SSF52172">
    <property type="entry name" value="CheY-like"/>
    <property type="match status" value="1"/>
</dbReference>
<accession>A0A369KSZ5</accession>
<evidence type="ECO:0000313" key="5">
    <source>
        <dbReference type="Proteomes" id="UP000253934"/>
    </source>
</evidence>
<dbReference type="SUPFAM" id="SSF50341">
    <property type="entry name" value="CheW-like"/>
    <property type="match status" value="1"/>
</dbReference>
<dbReference type="GO" id="GO:0006935">
    <property type="term" value="P:chemotaxis"/>
    <property type="evidence" value="ECO:0007669"/>
    <property type="project" value="InterPro"/>
</dbReference>
<dbReference type="PROSITE" id="PS50110">
    <property type="entry name" value="RESPONSE_REGULATORY"/>
    <property type="match status" value="1"/>
</dbReference>
<dbReference type="RefSeq" id="WP_338635127.1">
    <property type="nucleotide sequence ID" value="NZ_CP146516.1"/>
</dbReference>
<evidence type="ECO:0000256" key="1">
    <source>
        <dbReference type="PROSITE-ProRule" id="PRU00169"/>
    </source>
</evidence>
<organism evidence="4 5">
    <name type="scientific">Spirobacillus cienkowskii</name>
    <dbReference type="NCBI Taxonomy" id="495820"/>
    <lineage>
        <taxon>Bacteria</taxon>
        <taxon>Pseudomonadati</taxon>
        <taxon>Bdellovibrionota</taxon>
        <taxon>Oligoflexia</taxon>
        <taxon>Silvanigrellales</taxon>
        <taxon>Spirobacillus</taxon>
    </lineage>
</organism>
<gene>
    <name evidence="4" type="ORF">DCC88_05050</name>
</gene>
<feature type="domain" description="Response regulatory" evidence="2">
    <location>
        <begin position="189"/>
        <end position="306"/>
    </location>
</feature>
<comment type="caution">
    <text evidence="4">The sequence shown here is derived from an EMBL/GenBank/DDBJ whole genome shotgun (WGS) entry which is preliminary data.</text>
</comment>
<dbReference type="EMBL" id="QOVW01000060">
    <property type="protein sequence ID" value="RDB36500.1"/>
    <property type="molecule type" value="Genomic_DNA"/>
</dbReference>
<dbReference type="SMART" id="SM00448">
    <property type="entry name" value="REC"/>
    <property type="match status" value="1"/>
</dbReference>
<dbReference type="PANTHER" id="PTHR47233">
    <property type="entry name" value="CHEMOTAXIS PROTEIN CHEV"/>
    <property type="match status" value="1"/>
</dbReference>
<protein>
    <submittedName>
        <fullName evidence="4">Response regulator</fullName>
    </submittedName>
</protein>
<evidence type="ECO:0000313" key="4">
    <source>
        <dbReference type="EMBL" id="RDB36500.1"/>
    </source>
</evidence>
<dbReference type="Proteomes" id="UP000253934">
    <property type="component" value="Unassembled WGS sequence"/>
</dbReference>
<dbReference type="Pfam" id="PF01584">
    <property type="entry name" value="CheW"/>
    <property type="match status" value="1"/>
</dbReference>
<dbReference type="InterPro" id="IPR002545">
    <property type="entry name" value="CheW-lke_dom"/>
</dbReference>
<dbReference type="AlphaFoldDB" id="A0A369KSZ5"/>
<dbReference type="Gene3D" id="2.40.50.180">
    <property type="entry name" value="CheA-289, Domain 4"/>
    <property type="match status" value="1"/>
</dbReference>
<dbReference type="InterPro" id="IPR011006">
    <property type="entry name" value="CheY-like_superfamily"/>
</dbReference>
<evidence type="ECO:0000259" key="2">
    <source>
        <dbReference type="PROSITE" id="PS50110"/>
    </source>
</evidence>
<feature type="domain" description="CheW-like" evidence="3">
    <location>
        <begin position="15"/>
        <end position="169"/>
    </location>
</feature>
<reference evidence="4" key="1">
    <citation type="submission" date="2018-04" db="EMBL/GenBank/DDBJ databases">
        <title>Draft genome sequence of the Candidatus Spirobacillus cienkowskii, a pathogen of freshwater Daphnia species, reconstructed from hemolymph metagenomic reads.</title>
        <authorList>
            <person name="Bresciani L."/>
            <person name="Lemos L.N."/>
            <person name="Wale N."/>
            <person name="Lin J.Y."/>
            <person name="Fernandes G.R."/>
            <person name="Duffy M.A."/>
            <person name="Rodrigues J.M."/>
        </authorList>
    </citation>
    <scope>NUCLEOTIDE SEQUENCE [LARGE SCALE GENOMIC DNA]</scope>
    <source>
        <strain evidence="4">Binning01</strain>
    </source>
</reference>